<accession>A0A0F6SFT6</accession>
<protein>
    <submittedName>
        <fullName evidence="1">Uncharacterized protein</fullName>
    </submittedName>
</protein>
<name>A0A0F6SFT6_9BACT</name>
<keyword evidence="2" id="KW-1185">Reference proteome</keyword>
<organism evidence="1 2">
    <name type="scientific">Sandaracinus amylolyticus</name>
    <dbReference type="NCBI Taxonomy" id="927083"/>
    <lineage>
        <taxon>Bacteria</taxon>
        <taxon>Pseudomonadati</taxon>
        <taxon>Myxococcota</taxon>
        <taxon>Polyangia</taxon>
        <taxon>Polyangiales</taxon>
        <taxon>Sandaracinaceae</taxon>
        <taxon>Sandaracinus</taxon>
    </lineage>
</organism>
<dbReference type="AlphaFoldDB" id="A0A0F6SFT6"/>
<reference evidence="1 2" key="1">
    <citation type="submission" date="2015-03" db="EMBL/GenBank/DDBJ databases">
        <title>Genome assembly of Sandaracinus amylolyticus DSM 53668.</title>
        <authorList>
            <person name="Sharma G."/>
            <person name="Subramanian S."/>
        </authorList>
    </citation>
    <scope>NUCLEOTIDE SEQUENCE [LARGE SCALE GENOMIC DNA]</scope>
    <source>
        <strain evidence="1 2">DSM 53668</strain>
    </source>
</reference>
<dbReference type="KEGG" id="samy:DB32_004658"/>
<evidence type="ECO:0000313" key="2">
    <source>
        <dbReference type="Proteomes" id="UP000034883"/>
    </source>
</evidence>
<dbReference type="RefSeq" id="WP_053234760.1">
    <property type="nucleotide sequence ID" value="NZ_CP011125.1"/>
</dbReference>
<sequence>MRRVVPPGAVAFCVTALVACSTPPTQLVVVVDTDLSPGVDLDEVTVTVTGPSGMAEVERASMEAATDAAMLPLTLGVAPHGDALGPVTVLAAALRDGSPVLSREHRVTLVRGETRVLTLHLARACLGRAACQDGETCGEAGCVAIDVEGDALPSWQGAAPRLDDDAGVPDAGTETCTRPSDCDDDDPCTTDGCEGGSCVHAPAEGACDDGIFCNGLDRCEDGRCSAHDGPPCVGATTCDESSDRCTGCSGDTDCPAPTEGAWSACAFETDCEESGTQTRTARTFACVEGACEPTDRDETQACSRTTTGLECAAATCAEWSACGGFEATCDESGTRSRACSVGECAGGACTARAITETEACTRDTDGSGCGDPQCGAWSGCGDFADTCDTSGTETRTCRPALCVDGACGLGAEYVESRPCSRATDGVSCGARECPPLWGVCNGAGCSTSGTQTRTCDDRVCGGGVCGRVPAVESQGCSRVTDGQACDDGRWCTAGDRCSAGVCRSGADECYGSCTCTVGGCRPPPGSTIICDV</sequence>
<proteinExistence type="predicted"/>
<dbReference type="Proteomes" id="UP000034883">
    <property type="component" value="Chromosome"/>
</dbReference>
<dbReference type="STRING" id="927083.DB32_004658"/>
<gene>
    <name evidence="1" type="ORF">DB32_004658</name>
</gene>
<dbReference type="EMBL" id="CP011125">
    <property type="protein sequence ID" value="AKF07509.1"/>
    <property type="molecule type" value="Genomic_DNA"/>
</dbReference>
<dbReference type="PROSITE" id="PS51257">
    <property type="entry name" value="PROKAR_LIPOPROTEIN"/>
    <property type="match status" value="1"/>
</dbReference>
<evidence type="ECO:0000313" key="1">
    <source>
        <dbReference type="EMBL" id="AKF07509.1"/>
    </source>
</evidence>